<evidence type="ECO:0000313" key="2">
    <source>
        <dbReference type="EMBL" id="RFS82871.1"/>
    </source>
</evidence>
<dbReference type="Proteomes" id="UP000262882">
    <property type="component" value="Unassembled WGS sequence"/>
</dbReference>
<protein>
    <submittedName>
        <fullName evidence="2">RNA-directed DNA polymerase</fullName>
    </submittedName>
</protein>
<dbReference type="PROSITE" id="PS50878">
    <property type="entry name" value="RT_POL"/>
    <property type="match status" value="1"/>
</dbReference>
<gene>
    <name evidence="2" type="ORF">D0T12_26010</name>
</gene>
<dbReference type="CDD" id="cd01646">
    <property type="entry name" value="RT_Bac_retron_I"/>
    <property type="match status" value="1"/>
</dbReference>
<keyword evidence="2" id="KW-0695">RNA-directed DNA polymerase</keyword>
<evidence type="ECO:0000313" key="3">
    <source>
        <dbReference type="Proteomes" id="UP000262882"/>
    </source>
</evidence>
<keyword evidence="2" id="KW-0548">Nucleotidyltransferase</keyword>
<evidence type="ECO:0000259" key="1">
    <source>
        <dbReference type="PROSITE" id="PS50878"/>
    </source>
</evidence>
<keyword evidence="2" id="KW-0808">Transferase</keyword>
<comment type="caution">
    <text evidence="2">The sequence shown here is derived from an EMBL/GenBank/DDBJ whole genome shotgun (WGS) entry which is preliminary data.</text>
</comment>
<dbReference type="GO" id="GO:0003964">
    <property type="term" value="F:RNA-directed DNA polymerase activity"/>
    <property type="evidence" value="ECO:0007669"/>
    <property type="project" value="UniProtKB-KW"/>
</dbReference>
<dbReference type="EMBL" id="QVNQ01000008">
    <property type="protein sequence ID" value="RFS82871.1"/>
    <property type="molecule type" value="Genomic_DNA"/>
</dbReference>
<keyword evidence="3" id="KW-1185">Reference proteome</keyword>
<proteinExistence type="predicted"/>
<dbReference type="Pfam" id="PF00078">
    <property type="entry name" value="RVT_1"/>
    <property type="match status" value="1"/>
</dbReference>
<dbReference type="InterPro" id="IPR000477">
    <property type="entry name" value="RT_dom"/>
</dbReference>
<organism evidence="2 3">
    <name type="scientific">Actinomadura spongiicola</name>
    <dbReference type="NCBI Taxonomy" id="2303421"/>
    <lineage>
        <taxon>Bacteria</taxon>
        <taxon>Bacillati</taxon>
        <taxon>Actinomycetota</taxon>
        <taxon>Actinomycetes</taxon>
        <taxon>Streptosporangiales</taxon>
        <taxon>Thermomonosporaceae</taxon>
        <taxon>Actinomadura</taxon>
    </lineage>
</organism>
<accession>A0A372GBX8</accession>
<sequence>MTKFVETSFMAGRTVNGEIMTMPRKGFGLRPIVIVAPVDRIIYTALVRTIADDLPEPSRGDGKYLRHKSFGLDGAHAYVVDLDIASCYEYIEHDVLQEELLIRSMNLQVTEGVIRYLGELAGRARGLPQLQEPSDRLADAYLSRLDRRLSRDGNAVSRYADDIRVCASDWGHANQIVEDAAEYAREIGLILSSQKTAIYKTGTLIERQQGEAKSLNDRFLDTKRSMTKIINVAVGGGGYDRQEWRQEEVEPEAMEAIYATFLGVIQEWLRSAKTQPPNKSDEGPSQSLLPAALGILGTSNERLSDDILNDIVFHNPQRMEQVCAYVSDRAINFQEDSWQTVQSLIGIERQSPWAKLWLLHAIEQVWNAIGGTPDPVREWVRRRLFDRHEVVRAQAAWVRALDDALTTGEVMELYRRASLMTQPAICAAATLQSGISRDVYGSIVNDNSLNWEASKWSEVAE</sequence>
<name>A0A372GBX8_9ACTN</name>
<dbReference type="AlphaFoldDB" id="A0A372GBX8"/>
<feature type="domain" description="Reverse transcriptase" evidence="1">
    <location>
        <begin position="3"/>
        <end position="234"/>
    </location>
</feature>
<reference evidence="2 3" key="1">
    <citation type="submission" date="2018-08" db="EMBL/GenBank/DDBJ databases">
        <title>Actinomadura spongicola sp. nov., isolated from marine sponge Leucetta chagosensis.</title>
        <authorList>
            <person name="Li L."/>
            <person name="Lin H.W."/>
        </authorList>
    </citation>
    <scope>NUCLEOTIDE SEQUENCE [LARGE SCALE GENOMIC DNA]</scope>
    <source>
        <strain evidence="2 3">LHW52907</strain>
    </source>
</reference>